<dbReference type="OMA" id="YDDWHEN"/>
<reference evidence="3" key="1">
    <citation type="journal article" date="2017" name="Genome Biol.">
        <title>Comparative genomics reveals high biological diversity and specific adaptations in the industrially and medically important fungal genus Aspergillus.</title>
        <authorList>
            <person name="de Vries R.P."/>
            <person name="Riley R."/>
            <person name="Wiebenga A."/>
            <person name="Aguilar-Osorio G."/>
            <person name="Amillis S."/>
            <person name="Uchima C.A."/>
            <person name="Anderluh G."/>
            <person name="Asadollahi M."/>
            <person name="Askin M."/>
            <person name="Barry K."/>
            <person name="Battaglia E."/>
            <person name="Bayram O."/>
            <person name="Benocci T."/>
            <person name="Braus-Stromeyer S.A."/>
            <person name="Caldana C."/>
            <person name="Canovas D."/>
            <person name="Cerqueira G.C."/>
            <person name="Chen F."/>
            <person name="Chen W."/>
            <person name="Choi C."/>
            <person name="Clum A."/>
            <person name="Dos Santos R.A."/>
            <person name="Damasio A.R."/>
            <person name="Diallinas G."/>
            <person name="Emri T."/>
            <person name="Fekete E."/>
            <person name="Flipphi M."/>
            <person name="Freyberg S."/>
            <person name="Gallo A."/>
            <person name="Gournas C."/>
            <person name="Habgood R."/>
            <person name="Hainaut M."/>
            <person name="Harispe M.L."/>
            <person name="Henrissat B."/>
            <person name="Hilden K.S."/>
            <person name="Hope R."/>
            <person name="Hossain A."/>
            <person name="Karabika E."/>
            <person name="Karaffa L."/>
            <person name="Karanyi Z."/>
            <person name="Krasevec N."/>
            <person name="Kuo A."/>
            <person name="Kusch H."/>
            <person name="LaButti K."/>
            <person name="Lagendijk E.L."/>
            <person name="Lapidus A."/>
            <person name="Levasseur A."/>
            <person name="Lindquist E."/>
            <person name="Lipzen A."/>
            <person name="Logrieco A.F."/>
            <person name="MacCabe A."/>
            <person name="Maekelae M.R."/>
            <person name="Malavazi I."/>
            <person name="Melin P."/>
            <person name="Meyer V."/>
            <person name="Mielnichuk N."/>
            <person name="Miskei M."/>
            <person name="Molnar A.P."/>
            <person name="Mule G."/>
            <person name="Ngan C.Y."/>
            <person name="Orejas M."/>
            <person name="Orosz E."/>
            <person name="Ouedraogo J.P."/>
            <person name="Overkamp K.M."/>
            <person name="Park H.-S."/>
            <person name="Perrone G."/>
            <person name="Piumi F."/>
            <person name="Punt P.J."/>
            <person name="Ram A.F."/>
            <person name="Ramon A."/>
            <person name="Rauscher S."/>
            <person name="Record E."/>
            <person name="Riano-Pachon D.M."/>
            <person name="Robert V."/>
            <person name="Roehrig J."/>
            <person name="Ruller R."/>
            <person name="Salamov A."/>
            <person name="Salih N.S."/>
            <person name="Samson R.A."/>
            <person name="Sandor E."/>
            <person name="Sanguinetti M."/>
            <person name="Schuetze T."/>
            <person name="Sepcic K."/>
            <person name="Shelest E."/>
            <person name="Sherlock G."/>
            <person name="Sophianopoulou V."/>
            <person name="Squina F.M."/>
            <person name="Sun H."/>
            <person name="Susca A."/>
            <person name="Todd R.B."/>
            <person name="Tsang A."/>
            <person name="Unkles S.E."/>
            <person name="van de Wiele N."/>
            <person name="van Rossen-Uffink D."/>
            <person name="Oliveira J.V."/>
            <person name="Vesth T.C."/>
            <person name="Visser J."/>
            <person name="Yu J.-H."/>
            <person name="Zhou M."/>
            <person name="Andersen M.R."/>
            <person name="Archer D.B."/>
            <person name="Baker S.E."/>
            <person name="Benoit I."/>
            <person name="Brakhage A.A."/>
            <person name="Braus G.H."/>
            <person name="Fischer R."/>
            <person name="Frisvad J.C."/>
            <person name="Goldman G.H."/>
            <person name="Houbraken J."/>
            <person name="Oakley B."/>
            <person name="Pocsi I."/>
            <person name="Scazzocchio C."/>
            <person name="Seiboth B."/>
            <person name="vanKuyk P.A."/>
            <person name="Wortman J."/>
            <person name="Dyer P.S."/>
            <person name="Grigoriev I.V."/>
        </authorList>
    </citation>
    <scope>NUCLEOTIDE SEQUENCE [LARGE SCALE GENOMIC DNA]</scope>
    <source>
        <strain evidence="3">CBS 101740 / IMI 381727 / IBT 21946</strain>
    </source>
</reference>
<accession>A0A1L9U433</accession>
<dbReference type="STRING" id="767769.A0A1L9U433"/>
<organism evidence="2 3">
    <name type="scientific">Aspergillus brasiliensis (strain CBS 101740 / IMI 381727 / IBT 21946)</name>
    <dbReference type="NCBI Taxonomy" id="767769"/>
    <lineage>
        <taxon>Eukaryota</taxon>
        <taxon>Fungi</taxon>
        <taxon>Dikarya</taxon>
        <taxon>Ascomycota</taxon>
        <taxon>Pezizomycotina</taxon>
        <taxon>Eurotiomycetes</taxon>
        <taxon>Eurotiomycetidae</taxon>
        <taxon>Eurotiales</taxon>
        <taxon>Aspergillaceae</taxon>
        <taxon>Aspergillus</taxon>
        <taxon>Aspergillus subgen. Circumdati</taxon>
    </lineage>
</organism>
<evidence type="ECO:0000313" key="3">
    <source>
        <dbReference type="Proteomes" id="UP000184499"/>
    </source>
</evidence>
<dbReference type="InterPro" id="IPR045564">
    <property type="entry name" value="DUF5910"/>
</dbReference>
<dbReference type="RefSeq" id="XP_067473684.1">
    <property type="nucleotide sequence ID" value="XM_067628741.1"/>
</dbReference>
<dbReference type="GeneID" id="93581229"/>
<keyword evidence="1" id="KW-0732">Signal</keyword>
<protein>
    <submittedName>
        <fullName evidence="2">Uncharacterized protein</fullName>
    </submittedName>
</protein>
<dbReference type="Proteomes" id="UP000184499">
    <property type="component" value="Unassembled WGS sequence"/>
</dbReference>
<dbReference type="Pfam" id="PF19287">
    <property type="entry name" value="DUF5910"/>
    <property type="match status" value="1"/>
</dbReference>
<proteinExistence type="predicted"/>
<name>A0A1L9U433_ASPBC</name>
<dbReference type="EMBL" id="KV878699">
    <property type="protein sequence ID" value="OJJ66434.1"/>
    <property type="molecule type" value="Genomic_DNA"/>
</dbReference>
<gene>
    <name evidence="2" type="ORF">ASPBRDRAFT_666063</name>
</gene>
<dbReference type="VEuPathDB" id="FungiDB:ASPBRDRAFT_666063"/>
<evidence type="ECO:0000256" key="1">
    <source>
        <dbReference type="SAM" id="SignalP"/>
    </source>
</evidence>
<keyword evidence="3" id="KW-1185">Reference proteome</keyword>
<feature type="signal peptide" evidence="1">
    <location>
        <begin position="1"/>
        <end position="21"/>
    </location>
</feature>
<evidence type="ECO:0000313" key="2">
    <source>
        <dbReference type="EMBL" id="OJJ66434.1"/>
    </source>
</evidence>
<dbReference type="OrthoDB" id="4540223at2759"/>
<sequence length="178" mass="19523">MLFSATKTLMVALAVLGFAASAPVDLVERDQKVIIGYRTMEKSKAEAYNKQGTVVWYTASGVQLGDVVYLTPAPGEWKAPDNYCKAWIPETYDGKKLWYHPDSIDSYLKTVEHQTPDETLRLSKISGDDAVYQLGIPKAMLGKTGHLGLMATCKAKASELPQHAVNYKTVQNAVGTPQ</sequence>
<feature type="chain" id="PRO_5012883096" evidence="1">
    <location>
        <begin position="22"/>
        <end position="178"/>
    </location>
</feature>
<dbReference type="AlphaFoldDB" id="A0A1L9U433"/>